<feature type="compositionally biased region" description="Basic residues" evidence="1">
    <location>
        <begin position="312"/>
        <end position="325"/>
    </location>
</feature>
<accession>A0ABP8C1C8</accession>
<dbReference type="Proteomes" id="UP001501496">
    <property type="component" value="Unassembled WGS sequence"/>
</dbReference>
<evidence type="ECO:0000256" key="2">
    <source>
        <dbReference type="SAM" id="SignalP"/>
    </source>
</evidence>
<evidence type="ECO:0000313" key="3">
    <source>
        <dbReference type="EMBL" id="GAA4231870.1"/>
    </source>
</evidence>
<dbReference type="InterPro" id="IPR025737">
    <property type="entry name" value="FApF"/>
</dbReference>
<organism evidence="3 4">
    <name type="scientific">Postechiella marina</name>
    <dbReference type="NCBI Taxonomy" id="943941"/>
    <lineage>
        <taxon>Bacteria</taxon>
        <taxon>Pseudomonadati</taxon>
        <taxon>Bacteroidota</taxon>
        <taxon>Flavobacteriia</taxon>
        <taxon>Flavobacteriales</taxon>
        <taxon>Flavobacteriaceae</taxon>
        <taxon>Postechiella</taxon>
    </lineage>
</organism>
<proteinExistence type="predicted"/>
<feature type="signal peptide" evidence="2">
    <location>
        <begin position="1"/>
        <end position="24"/>
    </location>
</feature>
<name>A0ABP8C1C8_9FLAO</name>
<sequence length="343" mass="39272">MFIMTPIKSALFVIFCLLCTNNYAQYTDVINSNRPGVSRSAFSVGTKVAQFEVGPYILNEKRTPETAYKVDGFGVDFAARYGLVWEELELNIEGTYQNDKKKYTNNFNVEDKRSNFKTLALGAKYLVYDPYKNAEEDKPNLYSWKANQRFKWKSLIPAVAIYAGANFDTRDNPYTDQGIEGFSPKIMIATQNNFSGGWVFVMNLIKDRIGTDQSDFSYILTLTHSFNPKWVVFGETQGIKSDFYADNLFRFGGAYLWSKNFQLDTALTFNTKDTPSVFSVNFGMSYRLDFHKDKEPKGEDNGTSAMEEGVRRQNKKGGKIKKKRKGATEEKKTKRKKDDIDFN</sequence>
<dbReference type="EMBL" id="BAABCA010000001">
    <property type="protein sequence ID" value="GAA4231870.1"/>
    <property type="molecule type" value="Genomic_DNA"/>
</dbReference>
<comment type="caution">
    <text evidence="3">The sequence shown here is derived from an EMBL/GenBank/DDBJ whole genome shotgun (WGS) entry which is preliminary data.</text>
</comment>
<keyword evidence="2" id="KW-0732">Signal</keyword>
<gene>
    <name evidence="3" type="ORF">GCM10022291_05260</name>
</gene>
<reference evidence="4" key="1">
    <citation type="journal article" date="2019" name="Int. J. Syst. Evol. Microbiol.">
        <title>The Global Catalogue of Microorganisms (GCM) 10K type strain sequencing project: providing services to taxonomists for standard genome sequencing and annotation.</title>
        <authorList>
            <consortium name="The Broad Institute Genomics Platform"/>
            <consortium name="The Broad Institute Genome Sequencing Center for Infectious Disease"/>
            <person name="Wu L."/>
            <person name="Ma J."/>
        </authorList>
    </citation>
    <scope>NUCLEOTIDE SEQUENCE [LARGE SCALE GENOMIC DNA]</scope>
    <source>
        <strain evidence="4">JCM 17630</strain>
    </source>
</reference>
<dbReference type="Pfam" id="PF13557">
    <property type="entry name" value="Phenol_MetA_deg"/>
    <property type="match status" value="1"/>
</dbReference>
<keyword evidence="4" id="KW-1185">Reference proteome</keyword>
<feature type="compositionally biased region" description="Basic and acidic residues" evidence="1">
    <location>
        <begin position="326"/>
        <end position="343"/>
    </location>
</feature>
<protein>
    <submittedName>
        <fullName evidence="3">Transporter</fullName>
    </submittedName>
</protein>
<evidence type="ECO:0000313" key="4">
    <source>
        <dbReference type="Proteomes" id="UP001501496"/>
    </source>
</evidence>
<feature type="chain" id="PRO_5047203506" evidence="2">
    <location>
        <begin position="25"/>
        <end position="343"/>
    </location>
</feature>
<feature type="region of interest" description="Disordered" evidence="1">
    <location>
        <begin position="293"/>
        <end position="343"/>
    </location>
</feature>
<evidence type="ECO:0000256" key="1">
    <source>
        <dbReference type="SAM" id="MobiDB-lite"/>
    </source>
</evidence>